<reference evidence="1" key="2">
    <citation type="submission" date="2020-11" db="EMBL/GenBank/DDBJ databases">
        <authorList>
            <person name="McCartney M.A."/>
            <person name="Auch B."/>
            <person name="Kono T."/>
            <person name="Mallez S."/>
            <person name="Becker A."/>
            <person name="Gohl D.M."/>
            <person name="Silverstein K.A.T."/>
            <person name="Koren S."/>
            <person name="Bechman K.B."/>
            <person name="Herman A."/>
            <person name="Abrahante J.E."/>
            <person name="Garbe J."/>
        </authorList>
    </citation>
    <scope>NUCLEOTIDE SEQUENCE</scope>
    <source>
        <strain evidence="1">Duluth1</strain>
        <tissue evidence="1">Whole animal</tissue>
    </source>
</reference>
<keyword evidence="2" id="KW-1185">Reference proteome</keyword>
<proteinExistence type="predicted"/>
<comment type="caution">
    <text evidence="1">The sequence shown here is derived from an EMBL/GenBank/DDBJ whole genome shotgun (WGS) entry which is preliminary data.</text>
</comment>
<dbReference type="InterPro" id="IPR029058">
    <property type="entry name" value="AB_hydrolase_fold"/>
</dbReference>
<dbReference type="Proteomes" id="UP000828390">
    <property type="component" value="Unassembled WGS sequence"/>
</dbReference>
<sequence>MNQYLDKMDVHSDNERKKKVALLQTIPGAGHHVYADRPESFNKIMNQYLDKMDVHSDNERKKKVALLQVKSEADLEEYPFTQV</sequence>
<accession>A0A9D4IM59</accession>
<name>A0A9D4IM59_DREPO</name>
<dbReference type="SUPFAM" id="SSF53474">
    <property type="entry name" value="alpha/beta-Hydrolases"/>
    <property type="match status" value="1"/>
</dbReference>
<protein>
    <submittedName>
        <fullName evidence="1">Uncharacterized protein</fullName>
    </submittedName>
</protein>
<organism evidence="1 2">
    <name type="scientific">Dreissena polymorpha</name>
    <name type="common">Zebra mussel</name>
    <name type="synonym">Mytilus polymorpha</name>
    <dbReference type="NCBI Taxonomy" id="45954"/>
    <lineage>
        <taxon>Eukaryota</taxon>
        <taxon>Metazoa</taxon>
        <taxon>Spiralia</taxon>
        <taxon>Lophotrochozoa</taxon>
        <taxon>Mollusca</taxon>
        <taxon>Bivalvia</taxon>
        <taxon>Autobranchia</taxon>
        <taxon>Heteroconchia</taxon>
        <taxon>Euheterodonta</taxon>
        <taxon>Imparidentia</taxon>
        <taxon>Neoheterodontei</taxon>
        <taxon>Myida</taxon>
        <taxon>Dreissenoidea</taxon>
        <taxon>Dreissenidae</taxon>
        <taxon>Dreissena</taxon>
    </lineage>
</organism>
<dbReference type="AlphaFoldDB" id="A0A9D4IM59"/>
<reference evidence="1" key="1">
    <citation type="journal article" date="2019" name="bioRxiv">
        <title>The Genome of the Zebra Mussel, Dreissena polymorpha: A Resource for Invasive Species Research.</title>
        <authorList>
            <person name="McCartney M.A."/>
            <person name="Auch B."/>
            <person name="Kono T."/>
            <person name="Mallez S."/>
            <person name="Zhang Y."/>
            <person name="Obille A."/>
            <person name="Becker A."/>
            <person name="Abrahante J.E."/>
            <person name="Garbe J."/>
            <person name="Badalamenti J.P."/>
            <person name="Herman A."/>
            <person name="Mangelson H."/>
            <person name="Liachko I."/>
            <person name="Sullivan S."/>
            <person name="Sone E.D."/>
            <person name="Koren S."/>
            <person name="Silverstein K.A.T."/>
            <person name="Beckman K.B."/>
            <person name="Gohl D.M."/>
        </authorList>
    </citation>
    <scope>NUCLEOTIDE SEQUENCE</scope>
    <source>
        <strain evidence="1">Duluth1</strain>
        <tissue evidence="1">Whole animal</tissue>
    </source>
</reference>
<evidence type="ECO:0000313" key="2">
    <source>
        <dbReference type="Proteomes" id="UP000828390"/>
    </source>
</evidence>
<dbReference type="EMBL" id="JAIWYP010000009">
    <property type="protein sequence ID" value="KAH3776553.1"/>
    <property type="molecule type" value="Genomic_DNA"/>
</dbReference>
<evidence type="ECO:0000313" key="1">
    <source>
        <dbReference type="EMBL" id="KAH3776553.1"/>
    </source>
</evidence>
<gene>
    <name evidence="1" type="ORF">DPMN_177981</name>
</gene>